<dbReference type="KEGG" id="olu:OSTLU_33669"/>
<dbReference type="SMR" id="A4S344"/>
<dbReference type="GO" id="GO:0035515">
    <property type="term" value="F:oxidative RNA demethylase activity"/>
    <property type="evidence" value="ECO:0007669"/>
    <property type="project" value="TreeGrafter"/>
</dbReference>
<dbReference type="GO" id="GO:0005737">
    <property type="term" value="C:cytoplasm"/>
    <property type="evidence" value="ECO:0007669"/>
    <property type="project" value="TreeGrafter"/>
</dbReference>
<evidence type="ECO:0000256" key="6">
    <source>
        <dbReference type="PIRSR" id="PIRSR604574-2"/>
    </source>
</evidence>
<comment type="cofactor">
    <cofactor evidence="6">
        <name>Fe(2+)</name>
        <dbReference type="ChEBI" id="CHEBI:29033"/>
    </cofactor>
    <text evidence="6">Binds 1 Fe(2+) ion per subunit.</text>
</comment>
<feature type="binding site" evidence="6">
    <location>
        <position position="292"/>
    </location>
    <ligand>
        <name>Fe cation</name>
        <dbReference type="ChEBI" id="CHEBI:24875"/>
        <note>catalytic</note>
    </ligand>
</feature>
<evidence type="ECO:0000313" key="8">
    <source>
        <dbReference type="EMBL" id="ABO98146.1"/>
    </source>
</evidence>
<dbReference type="Pfam" id="PF13532">
    <property type="entry name" value="2OG-FeII_Oxy_2"/>
    <property type="match status" value="1"/>
</dbReference>
<dbReference type="GO" id="GO:0035513">
    <property type="term" value="P:oxidative RNA demethylation"/>
    <property type="evidence" value="ECO:0007669"/>
    <property type="project" value="TreeGrafter"/>
</dbReference>
<keyword evidence="5 6" id="KW-0408">Iron</keyword>
<feature type="binding site" evidence="6">
    <location>
        <position position="231"/>
    </location>
    <ligand>
        <name>Fe cation</name>
        <dbReference type="ChEBI" id="CHEBI:24875"/>
        <note>catalytic</note>
    </ligand>
</feature>
<dbReference type="GO" id="GO:0008198">
    <property type="term" value="F:ferrous iron binding"/>
    <property type="evidence" value="ECO:0007669"/>
    <property type="project" value="TreeGrafter"/>
</dbReference>
<keyword evidence="4" id="KW-0560">Oxidoreductase</keyword>
<dbReference type="eggNOG" id="KOG2731">
    <property type="taxonomic scope" value="Eukaryota"/>
</dbReference>
<protein>
    <recommendedName>
        <fullName evidence="7">Fe2OG dioxygenase domain-containing protein</fullName>
    </recommendedName>
</protein>
<organism evidence="8 9">
    <name type="scientific">Ostreococcus lucimarinus (strain CCE9901)</name>
    <dbReference type="NCBI Taxonomy" id="436017"/>
    <lineage>
        <taxon>Eukaryota</taxon>
        <taxon>Viridiplantae</taxon>
        <taxon>Chlorophyta</taxon>
        <taxon>Mamiellophyceae</taxon>
        <taxon>Mamiellales</taxon>
        <taxon>Bathycoccaceae</taxon>
        <taxon>Ostreococcus</taxon>
    </lineage>
</organism>
<dbReference type="AlphaFoldDB" id="A4S344"/>
<dbReference type="EMBL" id="CP000589">
    <property type="protein sequence ID" value="ABO98146.1"/>
    <property type="molecule type" value="Genomic_DNA"/>
</dbReference>
<accession>A4S344</accession>
<keyword evidence="9" id="KW-1185">Reference proteome</keyword>
<dbReference type="RefSeq" id="XP_001419853.1">
    <property type="nucleotide sequence ID" value="XM_001419816.1"/>
</dbReference>
<dbReference type="PANTHER" id="PTHR16557:SF2">
    <property type="entry name" value="NUCLEIC ACID DIOXYGENASE ALKBH1"/>
    <property type="match status" value="1"/>
</dbReference>
<proteinExistence type="inferred from homology"/>
<dbReference type="Proteomes" id="UP000001568">
    <property type="component" value="Chromosome 9"/>
</dbReference>
<feature type="domain" description="Fe2OG dioxygenase" evidence="7">
    <location>
        <begin position="213"/>
        <end position="323"/>
    </location>
</feature>
<evidence type="ECO:0000256" key="4">
    <source>
        <dbReference type="ARBA" id="ARBA00023002"/>
    </source>
</evidence>
<dbReference type="OMA" id="FKWHKDS"/>
<dbReference type="Gene3D" id="2.60.120.590">
    <property type="entry name" value="Alpha-ketoglutarate-dependent dioxygenase AlkB-like"/>
    <property type="match status" value="1"/>
</dbReference>
<feature type="binding site" evidence="6">
    <location>
        <position position="233"/>
    </location>
    <ligand>
        <name>Fe cation</name>
        <dbReference type="ChEBI" id="CHEBI:24875"/>
        <note>catalytic</note>
    </ligand>
</feature>
<dbReference type="OrthoDB" id="6614653at2759"/>
<dbReference type="InterPro" id="IPR027450">
    <property type="entry name" value="AlkB-like"/>
</dbReference>
<dbReference type="HOGENOM" id="CLU_797849_0_0_1"/>
<name>A4S344_OSTLU</name>
<dbReference type="GeneID" id="5003858"/>
<dbReference type="InterPro" id="IPR037151">
    <property type="entry name" value="AlkB-like_sf"/>
</dbReference>
<reference evidence="8 9" key="1">
    <citation type="journal article" date="2007" name="Proc. Natl. Acad. Sci. U.S.A.">
        <title>The tiny eukaryote Ostreococcus provides genomic insights into the paradox of plankton speciation.</title>
        <authorList>
            <person name="Palenik B."/>
            <person name="Grimwood J."/>
            <person name="Aerts A."/>
            <person name="Rouze P."/>
            <person name="Salamov A."/>
            <person name="Putnam N."/>
            <person name="Dupont C."/>
            <person name="Jorgensen R."/>
            <person name="Derelle E."/>
            <person name="Rombauts S."/>
            <person name="Zhou K."/>
            <person name="Otillar R."/>
            <person name="Merchant S.S."/>
            <person name="Podell S."/>
            <person name="Gaasterland T."/>
            <person name="Napoli C."/>
            <person name="Gendler K."/>
            <person name="Manuell A."/>
            <person name="Tai V."/>
            <person name="Vallon O."/>
            <person name="Piganeau G."/>
            <person name="Jancek S."/>
            <person name="Heijde M."/>
            <person name="Jabbari K."/>
            <person name="Bowler C."/>
            <person name="Lohr M."/>
            <person name="Robbens S."/>
            <person name="Werner G."/>
            <person name="Dubchak I."/>
            <person name="Pazour G.J."/>
            <person name="Ren Q."/>
            <person name="Paulsen I."/>
            <person name="Delwiche C."/>
            <person name="Schmutz J."/>
            <person name="Rokhsar D."/>
            <person name="Van de Peer Y."/>
            <person name="Moreau H."/>
            <person name="Grigoriev I.V."/>
        </authorList>
    </citation>
    <scope>NUCLEOTIDE SEQUENCE [LARGE SCALE GENOMIC DNA]</scope>
    <source>
        <strain evidence="8 9">CCE9901</strain>
    </source>
</reference>
<dbReference type="GO" id="GO:0035516">
    <property type="term" value="F:broad specificity oxidative DNA demethylase activity"/>
    <property type="evidence" value="ECO:0007669"/>
    <property type="project" value="TreeGrafter"/>
</dbReference>
<keyword evidence="2 6" id="KW-0479">Metal-binding</keyword>
<dbReference type="InterPro" id="IPR005123">
    <property type="entry name" value="Oxoglu/Fe-dep_dioxygenase_dom"/>
</dbReference>
<evidence type="ECO:0000256" key="5">
    <source>
        <dbReference type="ARBA" id="ARBA00023004"/>
    </source>
</evidence>
<dbReference type="PROSITE" id="PS51471">
    <property type="entry name" value="FE2OG_OXY"/>
    <property type="match status" value="1"/>
</dbReference>
<evidence type="ECO:0000256" key="1">
    <source>
        <dbReference type="ARBA" id="ARBA00007879"/>
    </source>
</evidence>
<evidence type="ECO:0000256" key="2">
    <source>
        <dbReference type="ARBA" id="ARBA00022723"/>
    </source>
</evidence>
<comment type="similarity">
    <text evidence="1">Belongs to the alkB family.</text>
</comment>
<dbReference type="STRING" id="436017.A4S344"/>
<evidence type="ECO:0000259" key="7">
    <source>
        <dbReference type="PROSITE" id="PS51471"/>
    </source>
</evidence>
<evidence type="ECO:0000256" key="3">
    <source>
        <dbReference type="ARBA" id="ARBA00022964"/>
    </source>
</evidence>
<dbReference type="InterPro" id="IPR004574">
    <property type="entry name" value="Alkb"/>
</dbReference>
<dbReference type="SUPFAM" id="SSF51197">
    <property type="entry name" value="Clavaminate synthase-like"/>
    <property type="match status" value="1"/>
</dbReference>
<gene>
    <name evidence="8" type="ORF">OSTLU_33669</name>
</gene>
<dbReference type="Gramene" id="ABO98146">
    <property type="protein sequence ID" value="ABO98146"/>
    <property type="gene ID" value="OSTLU_33669"/>
</dbReference>
<dbReference type="PANTHER" id="PTHR16557">
    <property type="entry name" value="ALKYLATED DNA REPAIR PROTEIN ALKB-RELATED"/>
    <property type="match status" value="1"/>
</dbReference>
<sequence>MDDARDATGGEGARGRCQKLAKALRGQLAKKAYDALRAHARAFQRREVTTSEFAKVLVECARTGGVTRATAREVIATTPSALDRRRLRECVGRDLDDDAAVKSTREREKKPHGFKTERLGPGLVCLRKFLSVEAQMWLASESFALGESGSDDAARGQGFFAKMGDGTFKLNQGSRGRMILEPDAFPDGILTQMCEDAVAAACAADAEMPTNMNPTTCLVNFYKDGAEFKWHKDSEDPKLVKSRTGPPIVSFSVGLSGDFGYKYSFDDPEHKVVRLNSGDVLLFGGPSRMIVHSVLNVYPGSMPGHLRGKMLNGRLNVTVRDIGCGVIDASQFPAYRVSYDGVQADGNV</sequence>
<evidence type="ECO:0000313" key="9">
    <source>
        <dbReference type="Proteomes" id="UP000001568"/>
    </source>
</evidence>
<keyword evidence="3" id="KW-0223">Dioxygenase</keyword>